<organism evidence="1 2">
    <name type="scientific">Dermatophagoides pteronyssinus</name>
    <name type="common">European house dust mite</name>
    <dbReference type="NCBI Taxonomy" id="6956"/>
    <lineage>
        <taxon>Eukaryota</taxon>
        <taxon>Metazoa</taxon>
        <taxon>Ecdysozoa</taxon>
        <taxon>Arthropoda</taxon>
        <taxon>Chelicerata</taxon>
        <taxon>Arachnida</taxon>
        <taxon>Acari</taxon>
        <taxon>Acariformes</taxon>
        <taxon>Sarcoptiformes</taxon>
        <taxon>Astigmata</taxon>
        <taxon>Psoroptidia</taxon>
        <taxon>Analgoidea</taxon>
        <taxon>Pyroglyphidae</taxon>
        <taxon>Dermatophagoidinae</taxon>
        <taxon>Dermatophagoides</taxon>
    </lineage>
</organism>
<proteinExistence type="predicted"/>
<name>A0ABQ8IVD2_DERPT</name>
<reference evidence="1 2" key="2">
    <citation type="journal article" date="2022" name="Mol. Biol. Evol.">
        <title>Comparative Genomics Reveals Insights into the Divergent Evolution of Astigmatic Mites and Household Pest Adaptations.</title>
        <authorList>
            <person name="Xiong Q."/>
            <person name="Wan A.T."/>
            <person name="Liu X."/>
            <person name="Fung C.S."/>
            <person name="Xiao X."/>
            <person name="Malainual N."/>
            <person name="Hou J."/>
            <person name="Wang L."/>
            <person name="Wang M."/>
            <person name="Yang K.Y."/>
            <person name="Cui Y."/>
            <person name="Leung E.L."/>
            <person name="Nong W."/>
            <person name="Shin S.K."/>
            <person name="Au S.W."/>
            <person name="Jeong K.Y."/>
            <person name="Chew F.T."/>
            <person name="Hui J.H."/>
            <person name="Leung T.F."/>
            <person name="Tungtrongchitr A."/>
            <person name="Zhong N."/>
            <person name="Liu Z."/>
            <person name="Tsui S.K."/>
        </authorList>
    </citation>
    <scope>NUCLEOTIDE SEQUENCE [LARGE SCALE GENOMIC DNA]</scope>
    <source>
        <strain evidence="1">Derp</strain>
    </source>
</reference>
<reference evidence="1 2" key="1">
    <citation type="journal article" date="2018" name="J. Allergy Clin. Immunol.">
        <title>High-quality assembly of Dermatophagoides pteronyssinus genome and transcriptome reveals a wide range of novel allergens.</title>
        <authorList>
            <person name="Liu X.Y."/>
            <person name="Yang K.Y."/>
            <person name="Wang M.Q."/>
            <person name="Kwok J.S."/>
            <person name="Zeng X."/>
            <person name="Yang Z."/>
            <person name="Xiao X.J."/>
            <person name="Lau C.P."/>
            <person name="Li Y."/>
            <person name="Huang Z.M."/>
            <person name="Ba J.G."/>
            <person name="Yim A.K."/>
            <person name="Ouyang C.Y."/>
            <person name="Ngai S.M."/>
            <person name="Chan T.F."/>
            <person name="Leung E.L."/>
            <person name="Liu L."/>
            <person name="Liu Z.G."/>
            <person name="Tsui S.K."/>
        </authorList>
    </citation>
    <scope>NUCLEOTIDE SEQUENCE [LARGE SCALE GENOMIC DNA]</scope>
    <source>
        <strain evidence="1">Derp</strain>
    </source>
</reference>
<dbReference type="Proteomes" id="UP000887458">
    <property type="component" value="Unassembled WGS sequence"/>
</dbReference>
<evidence type="ECO:0000313" key="1">
    <source>
        <dbReference type="EMBL" id="KAH9414274.1"/>
    </source>
</evidence>
<sequence>MICSISLSDVFGSISNSSIDSPFDFWMIKRIIKRLFGFNGSIANSSTGSSSPVSINFSTGSGSEILVAVVVGGSSIDFFFDSILTLLVRGMKDEKDE</sequence>
<comment type="caution">
    <text evidence="1">The sequence shown here is derived from an EMBL/GenBank/DDBJ whole genome shotgun (WGS) entry which is preliminary data.</text>
</comment>
<gene>
    <name evidence="1" type="ORF">DERP_008471</name>
</gene>
<keyword evidence="2" id="KW-1185">Reference proteome</keyword>
<dbReference type="EMBL" id="NJHN03000112">
    <property type="protein sequence ID" value="KAH9414274.1"/>
    <property type="molecule type" value="Genomic_DNA"/>
</dbReference>
<protein>
    <submittedName>
        <fullName evidence="1">Uncharacterized protein</fullName>
    </submittedName>
</protein>
<evidence type="ECO:0000313" key="2">
    <source>
        <dbReference type="Proteomes" id="UP000887458"/>
    </source>
</evidence>
<accession>A0ABQ8IVD2</accession>